<feature type="signal peptide" evidence="10">
    <location>
        <begin position="1"/>
        <end position="27"/>
    </location>
</feature>
<organism evidence="13 14">
    <name type="scientific">Bacteroides cellulosilyticus</name>
    <dbReference type="NCBI Taxonomy" id="246787"/>
    <lineage>
        <taxon>Bacteria</taxon>
        <taxon>Pseudomonadati</taxon>
        <taxon>Bacteroidota</taxon>
        <taxon>Bacteroidia</taxon>
        <taxon>Bacteroidales</taxon>
        <taxon>Bacteroidaceae</taxon>
        <taxon>Bacteroides</taxon>
    </lineage>
</organism>
<dbReference type="Pfam" id="PF00593">
    <property type="entry name" value="TonB_dep_Rec_b-barrel"/>
    <property type="match status" value="1"/>
</dbReference>
<evidence type="ECO:0000256" key="1">
    <source>
        <dbReference type="ARBA" id="ARBA00004571"/>
    </source>
</evidence>
<evidence type="ECO:0000256" key="4">
    <source>
        <dbReference type="ARBA" id="ARBA00022692"/>
    </source>
</evidence>
<dbReference type="NCBIfam" id="TIGR04056">
    <property type="entry name" value="OMP_RagA_SusC"/>
    <property type="match status" value="1"/>
</dbReference>
<evidence type="ECO:0000256" key="9">
    <source>
        <dbReference type="RuleBase" id="RU003357"/>
    </source>
</evidence>
<evidence type="ECO:0000256" key="8">
    <source>
        <dbReference type="PROSITE-ProRule" id="PRU01360"/>
    </source>
</evidence>
<dbReference type="RefSeq" id="WP_007210779.1">
    <property type="nucleotide sequence ID" value="NZ_JAFEKG010000001.1"/>
</dbReference>
<evidence type="ECO:0000256" key="10">
    <source>
        <dbReference type="SAM" id="SignalP"/>
    </source>
</evidence>
<comment type="caution">
    <text evidence="13">The sequence shown here is derived from an EMBL/GenBank/DDBJ whole genome shotgun (WGS) entry which is preliminary data.</text>
</comment>
<feature type="chain" id="PRO_5024278641" evidence="10">
    <location>
        <begin position="28"/>
        <end position="972"/>
    </location>
</feature>
<evidence type="ECO:0000313" key="14">
    <source>
        <dbReference type="Proteomes" id="UP000325055"/>
    </source>
</evidence>
<dbReference type="InterPro" id="IPR008969">
    <property type="entry name" value="CarboxyPept-like_regulatory"/>
</dbReference>
<evidence type="ECO:0000256" key="3">
    <source>
        <dbReference type="ARBA" id="ARBA00022452"/>
    </source>
</evidence>
<dbReference type="AlphaFoldDB" id="A0A5M6A9Q0"/>
<dbReference type="GO" id="GO:0009279">
    <property type="term" value="C:cell outer membrane"/>
    <property type="evidence" value="ECO:0007669"/>
    <property type="project" value="UniProtKB-SubCell"/>
</dbReference>
<dbReference type="Proteomes" id="UP000325055">
    <property type="component" value="Unassembled WGS sequence"/>
</dbReference>
<dbReference type="SUPFAM" id="SSF56935">
    <property type="entry name" value="Porins"/>
    <property type="match status" value="1"/>
</dbReference>
<dbReference type="Gene3D" id="2.60.40.1120">
    <property type="entry name" value="Carboxypeptidase-like, regulatory domain"/>
    <property type="match status" value="1"/>
</dbReference>
<evidence type="ECO:0000256" key="6">
    <source>
        <dbReference type="ARBA" id="ARBA00023136"/>
    </source>
</evidence>
<dbReference type="InterPro" id="IPR000531">
    <property type="entry name" value="Beta-barrel_TonB"/>
</dbReference>
<evidence type="ECO:0000256" key="2">
    <source>
        <dbReference type="ARBA" id="ARBA00022448"/>
    </source>
</evidence>
<dbReference type="InterPro" id="IPR037066">
    <property type="entry name" value="Plug_dom_sf"/>
</dbReference>
<dbReference type="InterPro" id="IPR039426">
    <property type="entry name" value="TonB-dep_rcpt-like"/>
</dbReference>
<gene>
    <name evidence="13" type="ORF">F2Y86_15550</name>
</gene>
<dbReference type="InterPro" id="IPR023996">
    <property type="entry name" value="TonB-dep_OMP_SusC/RagA"/>
</dbReference>
<keyword evidence="2 8" id="KW-0813">Transport</keyword>
<dbReference type="PROSITE" id="PS52016">
    <property type="entry name" value="TONB_DEPENDENT_REC_3"/>
    <property type="match status" value="1"/>
</dbReference>
<keyword evidence="6 8" id="KW-0472">Membrane</keyword>
<evidence type="ECO:0000256" key="7">
    <source>
        <dbReference type="ARBA" id="ARBA00023237"/>
    </source>
</evidence>
<protein>
    <submittedName>
        <fullName evidence="13">SusC/RagA family TonB-linked outer membrane protein</fullName>
    </submittedName>
</protein>
<comment type="similarity">
    <text evidence="8 9">Belongs to the TonB-dependent receptor family.</text>
</comment>
<comment type="subcellular location">
    <subcellularLocation>
        <location evidence="1 8">Cell outer membrane</location>
        <topology evidence="1 8">Multi-pass membrane protein</topology>
    </subcellularLocation>
</comment>
<dbReference type="NCBIfam" id="TIGR04057">
    <property type="entry name" value="SusC_RagA_signa"/>
    <property type="match status" value="1"/>
</dbReference>
<sequence>MTGTFRTGKIVLNIFLFLFFVVSTVSAQNKTVTGTVKDTDGNTLPGVTVVEKGTTNGVSTNMDGKFSLTLQGNKPVLVFSSIGFTTIEKSVTGWQHDLQIVMTEDAVVLSDVVVVGYGTVKRSTLTNAISSVGNKDFVQGAVSSPLQLLQGKVAGLAINTTSGDPNGAEVQTMLRGVSTLSGNQQPLVIIDGLPGSLNNIAVDDIESIDVLKDGSAAAIYGTRGTNGVILVTTKKGSAGKATISYHGYATLEQISNEIDVLSPDEYRRLPELTGGLVSAINDGGTNTVWKDQVFRDALNHTHHLAYQGGDAQTNYYASLNYKKNEGIMKNTNQERTTIKIGVNRMFLDNKLSVGANLDYVNVKGKKVAQNAVYFATLTGNPTNPIFDENTGKYTTFYDSENPVRLINEFSNDLKWNEITATGKVVYRPIEEISLTMQAGTTKHNNNNGTYATRAYDNVHNGQVWREAKTNESRTLELFGQYTKTIKLHDFSVLAGYSYNDFEEQALDIYNYDYPTDALGYNKPNLGLALKDGQAAMNGYKYMNKLISFFGRVNYSYNDRYLFSGSLRYEGSSKFGKNNRWGLFYAASGAWRISQEEFMKDLTWLSDLKLRAGYGVTGIEPTNPYQSHLRYAFGSPILINGTVVQPVAPTENANSDLKWEEKHETNIGLDFGLFNNRLTGNIDYYIRNTKDLLYTYNVPVPPNLASTTLANVGEVENKGIEIILSGEPIRTKDFRLNLTANFSRNTNKLTKLSNEMYQRDFLELGYTGAPVQKTTHIVQEGGAIGNFYGWNDIGMTENGDWIVEGGEYGDNSSRRILGNGIPTMRAGFTVAATYKNFDLTVSMRGAFDFEILNQYRMLFETFEKGTQFNYPKTLLRSVYGQYVRRSPAYVSYYIEEGDYLKLDNITLGYTFKLPNGSAVKNLRLYVSGLNLYTFTNYKGIDPEVNMNGLTPGMDYCDGYPTTRSFSLGVKLGF</sequence>
<dbReference type="InterPro" id="IPR023997">
    <property type="entry name" value="TonB-dep_OMP_SusC/RagA_CS"/>
</dbReference>
<dbReference type="Pfam" id="PF13715">
    <property type="entry name" value="CarbopepD_reg_2"/>
    <property type="match status" value="1"/>
</dbReference>
<dbReference type="InterPro" id="IPR012910">
    <property type="entry name" value="Plug_dom"/>
</dbReference>
<dbReference type="Gene3D" id="2.170.130.10">
    <property type="entry name" value="TonB-dependent receptor, plug domain"/>
    <property type="match status" value="1"/>
</dbReference>
<evidence type="ECO:0000256" key="5">
    <source>
        <dbReference type="ARBA" id="ARBA00023077"/>
    </source>
</evidence>
<reference evidence="13 14" key="1">
    <citation type="journal article" date="2019" name="Nat. Med.">
        <title>A library of human gut bacterial isolates paired with longitudinal multiomics data enables mechanistic microbiome research.</title>
        <authorList>
            <person name="Poyet M."/>
            <person name="Groussin M."/>
            <person name="Gibbons S.M."/>
            <person name="Avila-Pacheco J."/>
            <person name="Jiang X."/>
            <person name="Kearney S.M."/>
            <person name="Perrotta A.R."/>
            <person name="Berdy B."/>
            <person name="Zhao S."/>
            <person name="Lieberman T.D."/>
            <person name="Swanson P.K."/>
            <person name="Smith M."/>
            <person name="Roesemann S."/>
            <person name="Alexander J.E."/>
            <person name="Rich S.A."/>
            <person name="Livny J."/>
            <person name="Vlamakis H."/>
            <person name="Clish C."/>
            <person name="Bullock K."/>
            <person name="Deik A."/>
            <person name="Scott J."/>
            <person name="Pierce K.A."/>
            <person name="Xavier R.J."/>
            <person name="Alm E.J."/>
        </authorList>
    </citation>
    <scope>NUCLEOTIDE SEQUENCE [LARGE SCALE GENOMIC DNA]</scope>
    <source>
        <strain evidence="13 14">BIOML-A7</strain>
    </source>
</reference>
<keyword evidence="5 9" id="KW-0798">TonB box</keyword>
<dbReference type="InterPro" id="IPR036942">
    <property type="entry name" value="Beta-barrel_TonB_sf"/>
</dbReference>
<dbReference type="Pfam" id="PF07715">
    <property type="entry name" value="Plug"/>
    <property type="match status" value="1"/>
</dbReference>
<dbReference type="SUPFAM" id="SSF49464">
    <property type="entry name" value="Carboxypeptidase regulatory domain-like"/>
    <property type="match status" value="1"/>
</dbReference>
<name>A0A5M6A9Q0_9BACE</name>
<keyword evidence="7 8" id="KW-0998">Cell outer membrane</keyword>
<proteinExistence type="inferred from homology"/>
<keyword evidence="4 8" id="KW-0812">Transmembrane</keyword>
<keyword evidence="10" id="KW-0732">Signal</keyword>
<dbReference type="EMBL" id="VVYW01000012">
    <property type="protein sequence ID" value="KAA5407578.1"/>
    <property type="molecule type" value="Genomic_DNA"/>
</dbReference>
<accession>A0A5M6A9Q0</accession>
<evidence type="ECO:0000259" key="11">
    <source>
        <dbReference type="Pfam" id="PF00593"/>
    </source>
</evidence>
<feature type="domain" description="TonB-dependent receptor plug" evidence="12">
    <location>
        <begin position="123"/>
        <end position="228"/>
    </location>
</feature>
<feature type="domain" description="TonB-dependent receptor-like beta-barrel" evidence="11">
    <location>
        <begin position="375"/>
        <end position="930"/>
    </location>
</feature>
<evidence type="ECO:0000313" key="13">
    <source>
        <dbReference type="EMBL" id="KAA5407578.1"/>
    </source>
</evidence>
<dbReference type="Gene3D" id="2.40.170.20">
    <property type="entry name" value="TonB-dependent receptor, beta-barrel domain"/>
    <property type="match status" value="1"/>
</dbReference>
<evidence type="ECO:0000259" key="12">
    <source>
        <dbReference type="Pfam" id="PF07715"/>
    </source>
</evidence>
<keyword evidence="3 8" id="KW-1134">Transmembrane beta strand</keyword>